<dbReference type="HOGENOM" id="CLU_2065563_0_0_1"/>
<sequence length="119" mass="13553">MCQAHHPGRLIVKMLLLPLLVSLLTFNCARQSDPKLLKYYPPVLRWWQAPPGSLRTSSSLVLSERLGTQRMLLEMMSADIIVVQWHQPCIYKICNSRGSCTSTGMYMHSGKQVYDMNQG</sequence>
<dbReference type="Proteomes" id="UP000004995">
    <property type="component" value="Unassembled WGS sequence"/>
</dbReference>
<keyword evidence="3" id="KW-1185">Reference proteome</keyword>
<proteinExistence type="predicted"/>
<organism evidence="2 3">
    <name type="scientific">Setaria italica</name>
    <name type="common">Foxtail millet</name>
    <name type="synonym">Panicum italicum</name>
    <dbReference type="NCBI Taxonomy" id="4555"/>
    <lineage>
        <taxon>Eukaryota</taxon>
        <taxon>Viridiplantae</taxon>
        <taxon>Streptophyta</taxon>
        <taxon>Embryophyta</taxon>
        <taxon>Tracheophyta</taxon>
        <taxon>Spermatophyta</taxon>
        <taxon>Magnoliopsida</taxon>
        <taxon>Liliopsida</taxon>
        <taxon>Poales</taxon>
        <taxon>Poaceae</taxon>
        <taxon>PACMAD clade</taxon>
        <taxon>Panicoideae</taxon>
        <taxon>Panicodae</taxon>
        <taxon>Paniceae</taxon>
        <taxon>Cenchrinae</taxon>
        <taxon>Setaria</taxon>
    </lineage>
</organism>
<keyword evidence="1" id="KW-0732">Signal</keyword>
<feature type="chain" id="PRO_5010127256" evidence="1">
    <location>
        <begin position="32"/>
        <end position="119"/>
    </location>
</feature>
<dbReference type="Gramene" id="KQL31895">
    <property type="protein sequence ID" value="KQL31895"/>
    <property type="gene ID" value="SETIT_018733mg"/>
</dbReference>
<dbReference type="InParanoid" id="K3YWT7"/>
<reference evidence="2" key="2">
    <citation type="submission" date="2018-08" db="UniProtKB">
        <authorList>
            <consortium name="EnsemblPlants"/>
        </authorList>
    </citation>
    <scope>IDENTIFICATION</scope>
    <source>
        <strain evidence="2">Yugu1</strain>
    </source>
</reference>
<protein>
    <submittedName>
        <fullName evidence="2">Uncharacterized protein</fullName>
    </submittedName>
</protein>
<evidence type="ECO:0000313" key="3">
    <source>
        <dbReference type="Proteomes" id="UP000004995"/>
    </source>
</evidence>
<feature type="signal peptide" evidence="1">
    <location>
        <begin position="1"/>
        <end position="31"/>
    </location>
</feature>
<reference evidence="3" key="1">
    <citation type="journal article" date="2012" name="Nat. Biotechnol.">
        <title>Reference genome sequence of the model plant Setaria.</title>
        <authorList>
            <person name="Bennetzen J.L."/>
            <person name="Schmutz J."/>
            <person name="Wang H."/>
            <person name="Percifield R."/>
            <person name="Hawkins J."/>
            <person name="Pontaroli A.C."/>
            <person name="Estep M."/>
            <person name="Feng L."/>
            <person name="Vaughn J.N."/>
            <person name="Grimwood J."/>
            <person name="Jenkins J."/>
            <person name="Barry K."/>
            <person name="Lindquist E."/>
            <person name="Hellsten U."/>
            <person name="Deshpande S."/>
            <person name="Wang X."/>
            <person name="Wu X."/>
            <person name="Mitros T."/>
            <person name="Triplett J."/>
            <person name="Yang X."/>
            <person name="Ye C.Y."/>
            <person name="Mauro-Herrera M."/>
            <person name="Wang L."/>
            <person name="Li P."/>
            <person name="Sharma M."/>
            <person name="Sharma R."/>
            <person name="Ronald P.C."/>
            <person name="Panaud O."/>
            <person name="Kellogg E.A."/>
            <person name="Brutnell T.P."/>
            <person name="Doust A.N."/>
            <person name="Tuskan G.A."/>
            <person name="Rokhsar D."/>
            <person name="Devos K.M."/>
        </authorList>
    </citation>
    <scope>NUCLEOTIDE SEQUENCE [LARGE SCALE GENOMIC DNA]</scope>
    <source>
        <strain evidence="3">cv. Yugu1</strain>
    </source>
</reference>
<name>K3YWT7_SETIT</name>
<accession>K3YWT7</accession>
<dbReference type="EnsemblPlants" id="KQL31895">
    <property type="protein sequence ID" value="KQL31895"/>
    <property type="gene ID" value="SETIT_018733mg"/>
</dbReference>
<evidence type="ECO:0000313" key="2">
    <source>
        <dbReference type="EnsemblPlants" id="KQL31895"/>
    </source>
</evidence>
<dbReference type="EMBL" id="AGNK02000585">
    <property type="status" value="NOT_ANNOTATED_CDS"/>
    <property type="molecule type" value="Genomic_DNA"/>
</dbReference>
<dbReference type="AlphaFoldDB" id="K3YWT7"/>
<evidence type="ECO:0000256" key="1">
    <source>
        <dbReference type="SAM" id="SignalP"/>
    </source>
</evidence>